<proteinExistence type="inferred from homology"/>
<reference evidence="4" key="1">
    <citation type="journal article" date="2019" name="Int. J. Syst. Evol. Microbiol.">
        <title>The Global Catalogue of Microorganisms (GCM) 10K type strain sequencing project: providing services to taxonomists for standard genome sequencing and annotation.</title>
        <authorList>
            <consortium name="The Broad Institute Genomics Platform"/>
            <consortium name="The Broad Institute Genome Sequencing Center for Infectious Disease"/>
            <person name="Wu L."/>
            <person name="Ma J."/>
        </authorList>
    </citation>
    <scope>NUCLEOTIDE SEQUENCE [LARGE SCALE GENOMIC DNA]</scope>
    <source>
        <strain evidence="4">CCUG 2113</strain>
    </source>
</reference>
<comment type="similarity">
    <text evidence="1">Belongs to the FdhD family.</text>
</comment>
<dbReference type="Gene3D" id="3.40.140.10">
    <property type="entry name" value="Cytidine Deaminase, domain 2"/>
    <property type="match status" value="1"/>
</dbReference>
<keyword evidence="1" id="KW-0963">Cytoplasm</keyword>
<evidence type="ECO:0000256" key="2">
    <source>
        <dbReference type="SAM" id="MobiDB-lite"/>
    </source>
</evidence>
<dbReference type="PANTHER" id="PTHR30592">
    <property type="entry name" value="FORMATE DEHYDROGENASE"/>
    <property type="match status" value="1"/>
</dbReference>
<comment type="function">
    <text evidence="1">Required for formate dehydrogenase (FDH) activity. Acts as a sulfur carrier protein that transfers sulfur from IscS to the molybdenum cofactor prior to its insertion into FDH.</text>
</comment>
<protein>
    <recommendedName>
        <fullName evidence="1">Sulfur carrier protein FdhD</fullName>
    </recommendedName>
</protein>
<evidence type="ECO:0000313" key="3">
    <source>
        <dbReference type="EMBL" id="MFC3933445.1"/>
    </source>
</evidence>
<dbReference type="InterPro" id="IPR003786">
    <property type="entry name" value="FdhD"/>
</dbReference>
<accession>A0ABV8D559</accession>
<feature type="active site" description="Cysteine persulfide intermediate" evidence="1">
    <location>
        <position position="124"/>
    </location>
</feature>
<dbReference type="Pfam" id="PF02634">
    <property type="entry name" value="FdhD-NarQ"/>
    <property type="match status" value="2"/>
</dbReference>
<keyword evidence="4" id="KW-1185">Reference proteome</keyword>
<dbReference type="EMBL" id="JBHSAJ010000002">
    <property type="protein sequence ID" value="MFC3933445.1"/>
    <property type="molecule type" value="Genomic_DNA"/>
</dbReference>
<comment type="caution">
    <text evidence="1">Lacks conserved residue(s) required for the propagation of feature annotation.</text>
</comment>
<dbReference type="HAMAP" id="MF_00187">
    <property type="entry name" value="FdhD"/>
    <property type="match status" value="1"/>
</dbReference>
<comment type="subcellular location">
    <subcellularLocation>
        <location evidence="1">Cytoplasm</location>
    </subcellularLocation>
</comment>
<comment type="caution">
    <text evidence="3">The sequence shown here is derived from an EMBL/GenBank/DDBJ whole genome shotgun (WGS) entry which is preliminary data.</text>
</comment>
<evidence type="ECO:0000313" key="4">
    <source>
        <dbReference type="Proteomes" id="UP001595693"/>
    </source>
</evidence>
<sequence length="329" mass="35029">MSLSSPSASPAAPVLPRLTQAHAPLTHSVEVVNELGEREQVQIPAERPLTIYVDKRELVTLMTLGAQPELLVLGYLRNQRLVESVFDIESITVDWEVHAAAVRTRHGIARIEERTASKVVTTGCGQGSVFGGLMDEVDRITLPEARLTQGELYGIVNAIRLKETTYKSAGSVHGCALFRGEALLTFVEDVGRHNAIDTIAGWMWMNTDGKGPESGVSSTLSGGTPAENAASESLHAPMSGADKVFYTTGRLTSEMVIKSAQMGVPIVVSRSGMTQMGHAVAQQLGLCAIGRATNRRFVCYSGADRLVLQPELAQVPVVPVARGGAGTAS</sequence>
<keyword evidence="1" id="KW-0501">Molybdenum cofactor biosynthesis</keyword>
<name>A0ABV8D559_9BURK</name>
<gene>
    <name evidence="1" type="primary">fdhD</name>
    <name evidence="3" type="ORF">ACFOW3_02290</name>
</gene>
<dbReference type="RefSeq" id="WP_055402818.1">
    <property type="nucleotide sequence ID" value="NZ_JAMXAX010000061.1"/>
</dbReference>
<organism evidence="3 4">
    <name type="scientific">Acidovorax facilis</name>
    <dbReference type="NCBI Taxonomy" id="12917"/>
    <lineage>
        <taxon>Bacteria</taxon>
        <taxon>Pseudomonadati</taxon>
        <taxon>Pseudomonadota</taxon>
        <taxon>Betaproteobacteria</taxon>
        <taxon>Burkholderiales</taxon>
        <taxon>Comamonadaceae</taxon>
        <taxon>Acidovorax</taxon>
    </lineage>
</organism>
<feature type="region of interest" description="Disordered" evidence="2">
    <location>
        <begin position="211"/>
        <end position="230"/>
    </location>
</feature>
<dbReference type="PANTHER" id="PTHR30592:SF4">
    <property type="entry name" value="SULFUR CARRIER PROTEIN FDHD"/>
    <property type="match status" value="1"/>
</dbReference>
<dbReference type="InterPro" id="IPR016193">
    <property type="entry name" value="Cytidine_deaminase-like"/>
</dbReference>
<dbReference type="PIRSF" id="PIRSF015626">
    <property type="entry name" value="FdhD"/>
    <property type="match status" value="1"/>
</dbReference>
<dbReference type="Proteomes" id="UP001595693">
    <property type="component" value="Unassembled WGS sequence"/>
</dbReference>
<dbReference type="Gene3D" id="3.10.20.10">
    <property type="match status" value="1"/>
</dbReference>
<dbReference type="SUPFAM" id="SSF53927">
    <property type="entry name" value="Cytidine deaminase-like"/>
    <property type="match status" value="2"/>
</dbReference>
<evidence type="ECO:0000256" key="1">
    <source>
        <dbReference type="HAMAP-Rule" id="MF_00187"/>
    </source>
</evidence>